<evidence type="ECO:0000313" key="3">
    <source>
        <dbReference type="Proteomes" id="UP001187531"/>
    </source>
</evidence>
<dbReference type="Proteomes" id="UP001187531">
    <property type="component" value="Unassembled WGS sequence"/>
</dbReference>
<feature type="signal peptide" evidence="1">
    <location>
        <begin position="1"/>
        <end position="19"/>
    </location>
</feature>
<sequence length="96" mass="10811">MVLLGGTVVLLEWMDTLLGRMVALVEIVVSFEDHHNSLDIGQMGGRHMAKKERNNALLKWDQDHGPNCNWPDITLEETNVPKRDYAAEKLSLDKAA</sequence>
<evidence type="ECO:0000313" key="2">
    <source>
        <dbReference type="EMBL" id="KAK2706080.1"/>
    </source>
</evidence>
<evidence type="ECO:0000256" key="1">
    <source>
        <dbReference type="SAM" id="SignalP"/>
    </source>
</evidence>
<reference evidence="2" key="1">
    <citation type="submission" date="2023-07" db="EMBL/GenBank/DDBJ databases">
        <title>Chromosome-level genome assembly of Artemia franciscana.</title>
        <authorList>
            <person name="Jo E."/>
        </authorList>
    </citation>
    <scope>NUCLEOTIDE SEQUENCE</scope>
    <source>
        <tissue evidence="2">Whole body</tissue>
    </source>
</reference>
<gene>
    <name evidence="2" type="ORF">QYM36_016188</name>
</gene>
<keyword evidence="1" id="KW-0732">Signal</keyword>
<feature type="chain" id="PRO_5041651688" evidence="1">
    <location>
        <begin position="20"/>
        <end position="96"/>
    </location>
</feature>
<protein>
    <submittedName>
        <fullName evidence="2">Uncharacterized protein</fullName>
    </submittedName>
</protein>
<comment type="caution">
    <text evidence="2">The sequence shown here is derived from an EMBL/GenBank/DDBJ whole genome shotgun (WGS) entry which is preliminary data.</text>
</comment>
<organism evidence="2 3">
    <name type="scientific">Artemia franciscana</name>
    <name type="common">Brine shrimp</name>
    <name type="synonym">Artemia sanfranciscana</name>
    <dbReference type="NCBI Taxonomy" id="6661"/>
    <lineage>
        <taxon>Eukaryota</taxon>
        <taxon>Metazoa</taxon>
        <taxon>Ecdysozoa</taxon>
        <taxon>Arthropoda</taxon>
        <taxon>Crustacea</taxon>
        <taxon>Branchiopoda</taxon>
        <taxon>Anostraca</taxon>
        <taxon>Artemiidae</taxon>
        <taxon>Artemia</taxon>
    </lineage>
</organism>
<keyword evidence="3" id="KW-1185">Reference proteome</keyword>
<name>A0AA88L363_ARTSF</name>
<accession>A0AA88L363</accession>
<dbReference type="AlphaFoldDB" id="A0AA88L363"/>
<proteinExistence type="predicted"/>
<dbReference type="EMBL" id="JAVRJZ010000020">
    <property type="protein sequence ID" value="KAK2706080.1"/>
    <property type="molecule type" value="Genomic_DNA"/>
</dbReference>